<evidence type="ECO:0000256" key="3">
    <source>
        <dbReference type="ARBA" id="ARBA00022692"/>
    </source>
</evidence>
<dbReference type="RefSeq" id="WP_010080383.1">
    <property type="nucleotide sequence ID" value="NC_012803.1"/>
</dbReference>
<evidence type="ECO:0000256" key="4">
    <source>
        <dbReference type="ARBA" id="ARBA00022989"/>
    </source>
</evidence>
<feature type="transmembrane region" description="Helical" evidence="6">
    <location>
        <begin position="12"/>
        <end position="30"/>
    </location>
</feature>
<reference evidence="8 9" key="1">
    <citation type="submission" date="2018-06" db="EMBL/GenBank/DDBJ databases">
        <authorList>
            <consortium name="Pathogen Informatics"/>
            <person name="Doyle S."/>
        </authorList>
    </citation>
    <scope>NUCLEOTIDE SEQUENCE [LARGE SCALE GENOMIC DNA]</scope>
    <source>
        <strain evidence="8 9">NCTC2665</strain>
    </source>
</reference>
<dbReference type="Pfam" id="PF12823">
    <property type="entry name" value="DUF3817"/>
    <property type="match status" value="1"/>
</dbReference>
<feature type="transmembrane region" description="Helical" evidence="6">
    <location>
        <begin position="42"/>
        <end position="63"/>
    </location>
</feature>
<dbReference type="NCBIfam" id="TIGR03954">
    <property type="entry name" value="integ_memb_HG"/>
    <property type="match status" value="1"/>
</dbReference>
<dbReference type="EMBL" id="LS483396">
    <property type="protein sequence ID" value="SQG47634.1"/>
    <property type="molecule type" value="Genomic_DNA"/>
</dbReference>
<feature type="transmembrane region" description="Helical" evidence="6">
    <location>
        <begin position="118"/>
        <end position="145"/>
    </location>
</feature>
<protein>
    <submittedName>
        <fullName evidence="8">Integral membrane protein</fullName>
    </submittedName>
</protein>
<evidence type="ECO:0000256" key="5">
    <source>
        <dbReference type="ARBA" id="ARBA00023136"/>
    </source>
</evidence>
<evidence type="ECO:0000313" key="9">
    <source>
        <dbReference type="Proteomes" id="UP000248985"/>
    </source>
</evidence>
<dbReference type="AlphaFoldDB" id="A0A2X4E7K4"/>
<comment type="subcellular location">
    <subcellularLocation>
        <location evidence="1">Cell membrane</location>
        <topology evidence="1">Multi-pass membrane protein</topology>
    </subcellularLocation>
</comment>
<keyword evidence="2" id="KW-1003">Cell membrane</keyword>
<keyword evidence="4 6" id="KW-1133">Transmembrane helix</keyword>
<organism evidence="8 9">
    <name type="scientific">Micrococcus luteus (strain ATCC 4698 / DSM 20030 / JCM 1464 / CCM 169 / CCUG 5858 / IAM 1056 / NBRC 3333 / NCIMB 9278 / NCTC 2665 / VKM Ac-2230)</name>
    <name type="common">Micrococcus lysodeikticus</name>
    <dbReference type="NCBI Taxonomy" id="465515"/>
    <lineage>
        <taxon>Bacteria</taxon>
        <taxon>Bacillati</taxon>
        <taxon>Actinomycetota</taxon>
        <taxon>Actinomycetes</taxon>
        <taxon>Micrococcales</taxon>
        <taxon>Micrococcaceae</taxon>
        <taxon>Micrococcus</taxon>
    </lineage>
</organism>
<sequence>MSLPSPRRLFAITAMAEMFTWAGLLIAMGLKYGGVTERVVPVAGGVHGFVFLCYLVVTVAVWIDGRWPVTRGLLGLGSTIVPFMTVPFERAQRRRGEPAPRWQVVDRAPGERRPLERLLVVVVRHPVVSALVAVAVVAVVFTLLLNAGPPTEWGR</sequence>
<evidence type="ECO:0000259" key="7">
    <source>
        <dbReference type="Pfam" id="PF12823"/>
    </source>
</evidence>
<accession>A0A2X4E7K4</accession>
<gene>
    <name evidence="8" type="ORF">NCTC2665_00394</name>
</gene>
<evidence type="ECO:0000256" key="2">
    <source>
        <dbReference type="ARBA" id="ARBA00022475"/>
    </source>
</evidence>
<dbReference type="Proteomes" id="UP000248985">
    <property type="component" value="Chromosome 1"/>
</dbReference>
<dbReference type="InterPro" id="IPR023845">
    <property type="entry name" value="DUF3817_TM"/>
</dbReference>
<evidence type="ECO:0000256" key="6">
    <source>
        <dbReference type="SAM" id="Phobius"/>
    </source>
</evidence>
<evidence type="ECO:0000256" key="1">
    <source>
        <dbReference type="ARBA" id="ARBA00004651"/>
    </source>
</evidence>
<dbReference type="GO" id="GO:0005886">
    <property type="term" value="C:plasma membrane"/>
    <property type="evidence" value="ECO:0007669"/>
    <property type="project" value="UniProtKB-SubCell"/>
</dbReference>
<dbReference type="GeneID" id="93343585"/>
<name>A0A2X4E7K4_MICLC</name>
<dbReference type="PANTHER" id="PTHR40077:SF1">
    <property type="entry name" value="MEMBRANE PROTEIN"/>
    <property type="match status" value="1"/>
</dbReference>
<feature type="domain" description="DUF3817" evidence="7">
    <location>
        <begin position="8"/>
        <end position="94"/>
    </location>
</feature>
<keyword evidence="5 6" id="KW-0472">Membrane</keyword>
<proteinExistence type="predicted"/>
<dbReference type="PANTHER" id="PTHR40077">
    <property type="entry name" value="MEMBRANE PROTEIN-RELATED"/>
    <property type="match status" value="1"/>
</dbReference>
<evidence type="ECO:0000313" key="8">
    <source>
        <dbReference type="EMBL" id="SQG47634.1"/>
    </source>
</evidence>
<keyword evidence="3 6" id="KW-0812">Transmembrane</keyword>